<comment type="subcellular location">
    <subcellularLocation>
        <location evidence="1">Membrane</location>
        <topology evidence="1">Multi-pass membrane protein</topology>
    </subcellularLocation>
</comment>
<evidence type="ECO:0000256" key="1">
    <source>
        <dbReference type="ARBA" id="ARBA00004141"/>
    </source>
</evidence>
<feature type="transmembrane region" description="Helical" evidence="6">
    <location>
        <begin position="249"/>
        <end position="269"/>
    </location>
</feature>
<accession>A0A087EAS4</accession>
<keyword evidence="5 6" id="KW-0472">Membrane</keyword>
<dbReference type="GO" id="GO:0006829">
    <property type="term" value="P:zinc ion transport"/>
    <property type="evidence" value="ECO:0007669"/>
    <property type="project" value="InterPro"/>
</dbReference>
<evidence type="ECO:0000313" key="8">
    <source>
        <dbReference type="EMBL" id="KFJ04875.1"/>
    </source>
</evidence>
<feature type="domain" description="Cation efflux protein transmembrane" evidence="7">
    <location>
        <begin position="55"/>
        <end position="277"/>
    </location>
</feature>
<evidence type="ECO:0000256" key="6">
    <source>
        <dbReference type="SAM" id="Phobius"/>
    </source>
</evidence>
<dbReference type="GO" id="GO:0008324">
    <property type="term" value="F:monoatomic cation transmembrane transporter activity"/>
    <property type="evidence" value="ECO:0007669"/>
    <property type="project" value="InterPro"/>
</dbReference>
<dbReference type="OrthoDB" id="9806522at2"/>
<dbReference type="InterPro" id="IPR058533">
    <property type="entry name" value="Cation_efflux_TM"/>
</dbReference>
<evidence type="ECO:0000256" key="3">
    <source>
        <dbReference type="ARBA" id="ARBA00022692"/>
    </source>
</evidence>
<evidence type="ECO:0000313" key="9">
    <source>
        <dbReference type="Proteomes" id="UP000029003"/>
    </source>
</evidence>
<dbReference type="AlphaFoldDB" id="A0A087EAS4"/>
<dbReference type="Gene3D" id="1.20.1510.10">
    <property type="entry name" value="Cation efflux protein transmembrane domain"/>
    <property type="match status" value="1"/>
</dbReference>
<feature type="transmembrane region" description="Helical" evidence="6">
    <location>
        <begin position="120"/>
        <end position="141"/>
    </location>
</feature>
<proteinExistence type="predicted"/>
<dbReference type="Proteomes" id="UP000029003">
    <property type="component" value="Unassembled WGS sequence"/>
</dbReference>
<evidence type="ECO:0000256" key="5">
    <source>
        <dbReference type="ARBA" id="ARBA00023136"/>
    </source>
</evidence>
<dbReference type="EMBL" id="JGZT01000001">
    <property type="protein sequence ID" value="KFJ04875.1"/>
    <property type="molecule type" value="Genomic_DNA"/>
</dbReference>
<dbReference type="Pfam" id="PF01545">
    <property type="entry name" value="Cation_efflux"/>
    <property type="match status" value="1"/>
</dbReference>
<feature type="transmembrane region" description="Helical" evidence="6">
    <location>
        <begin position="218"/>
        <end position="243"/>
    </location>
</feature>
<feature type="transmembrane region" description="Helical" evidence="6">
    <location>
        <begin position="51"/>
        <end position="75"/>
    </location>
</feature>
<sequence length="375" mass="40184">MTTQDHPDDTRRALAAGIAHDVPRNRPQPNGNAAMNHDLAPDGTEKHSAKIGIAVIAALLANVMVAVVKFVVFMVTHSASMLSESVHSLADSGNELTLIIGNKLSHRPPSRKHPLGWSRARYLASFIVAVSLFAIGGVYSASESIAKIREVVSGGPQAHAVDAHNMAIVLVVTLICAAIEGWSLHNGIKEAKERFEETHDPGPFSLIKFWKGTKSSDLAVVLAEDTLAVVGLAFAFLGSLLAILTGDEIWDAIGGTSIGVLLIVGALLLGAQVSSLLIGEGASDHTYRVITQVLAENPDVERVLADPAAMHLSEKRILVLLKVQFRNETELDDAAAINRLEEQLRAAIPYYTLDIVVEPDTYDPVKAAKAEDWVD</sequence>
<evidence type="ECO:0000259" key="7">
    <source>
        <dbReference type="Pfam" id="PF01545"/>
    </source>
</evidence>
<dbReference type="RefSeq" id="WP_029576999.1">
    <property type="nucleotide sequence ID" value="NZ_JGZT01000001.1"/>
</dbReference>
<dbReference type="NCBIfam" id="TIGR01297">
    <property type="entry name" value="CDF"/>
    <property type="match status" value="1"/>
</dbReference>
<dbReference type="GO" id="GO:0016020">
    <property type="term" value="C:membrane"/>
    <property type="evidence" value="ECO:0007669"/>
    <property type="project" value="UniProtKB-SubCell"/>
</dbReference>
<name>A0A087EAS4_9BIFI</name>
<feature type="transmembrane region" description="Helical" evidence="6">
    <location>
        <begin position="166"/>
        <end position="184"/>
    </location>
</feature>
<keyword evidence="4 6" id="KW-1133">Transmembrane helix</keyword>
<dbReference type="PANTHER" id="PTHR13414">
    <property type="entry name" value="HUEL-CATION TRANSPORTER"/>
    <property type="match status" value="1"/>
</dbReference>
<dbReference type="InterPro" id="IPR040177">
    <property type="entry name" value="SLC30A9"/>
</dbReference>
<protein>
    <submittedName>
        <fullName evidence="8">Cation transporter</fullName>
    </submittedName>
</protein>
<keyword evidence="2" id="KW-0813">Transport</keyword>
<reference evidence="8 9" key="1">
    <citation type="submission" date="2014-03" db="EMBL/GenBank/DDBJ databases">
        <title>Genomics of Bifidobacteria.</title>
        <authorList>
            <person name="Ventura M."/>
            <person name="Milani C."/>
            <person name="Lugli G.A."/>
        </authorList>
    </citation>
    <scope>NUCLEOTIDE SEQUENCE [LARGE SCALE GENOMIC DNA]</scope>
    <source>
        <strain evidence="8 9">LMG 21395</strain>
    </source>
</reference>
<gene>
    <name evidence="8" type="ORF">THER5_1681</name>
</gene>
<keyword evidence="3 6" id="KW-0812">Transmembrane</keyword>
<dbReference type="InterPro" id="IPR002524">
    <property type="entry name" value="Cation_efflux"/>
</dbReference>
<evidence type="ECO:0000256" key="4">
    <source>
        <dbReference type="ARBA" id="ARBA00022989"/>
    </source>
</evidence>
<dbReference type="SUPFAM" id="SSF161111">
    <property type="entry name" value="Cation efflux protein transmembrane domain-like"/>
    <property type="match status" value="1"/>
</dbReference>
<organism evidence="8 9">
    <name type="scientific">Bifidobacterium thermacidophilum subsp. thermacidophilum</name>
    <dbReference type="NCBI Taxonomy" id="79262"/>
    <lineage>
        <taxon>Bacteria</taxon>
        <taxon>Bacillati</taxon>
        <taxon>Actinomycetota</taxon>
        <taxon>Actinomycetes</taxon>
        <taxon>Bifidobacteriales</taxon>
        <taxon>Bifidobacteriaceae</taxon>
        <taxon>Bifidobacterium</taxon>
    </lineage>
</organism>
<dbReference type="InterPro" id="IPR027469">
    <property type="entry name" value="Cation_efflux_TMD_sf"/>
</dbReference>
<comment type="caution">
    <text evidence="8">The sequence shown here is derived from an EMBL/GenBank/DDBJ whole genome shotgun (WGS) entry which is preliminary data.</text>
</comment>
<dbReference type="PANTHER" id="PTHR13414:SF9">
    <property type="entry name" value="PROTON-COUPLED ZINC ANTIPORTER SLC30A9, MITOCHONDRIAL"/>
    <property type="match status" value="1"/>
</dbReference>
<evidence type="ECO:0000256" key="2">
    <source>
        <dbReference type="ARBA" id="ARBA00022448"/>
    </source>
</evidence>